<sequence length="337" mass="36967">MNTPAVAVRGLVKRYGAIEAVRGIDLEVARGETFGFLGPNGAGKSTTINILCTLVEPTDGEAEVVGLDVVRERAAVRRRIGLVFQDPTLDAPMSGEQNLRFHQELYGVDRRRAPARREEVMRMVGLWDRRADPVATYSGGMRRRLEIARGLLHSPQVLFLDEPTIGLDPQTRGTIWDYVAELHRNAESQEDGGITVFVTTHYMDEAEHCDRIAIMNEGRIVALDTPDALKAQVGADRVTITTDDDEAALRALRTEFGLEGAVREGAVSIAVADGAGFVPRLFDRLGHHRVAIRSVTVTRPSLDDVFLAYTGTTIRDAEAGPAASRGMHPMAMRMRGR</sequence>
<dbReference type="InterPro" id="IPR003593">
    <property type="entry name" value="AAA+_ATPase"/>
</dbReference>
<dbReference type="InterPro" id="IPR017871">
    <property type="entry name" value="ABC_transporter-like_CS"/>
</dbReference>
<keyword evidence="2" id="KW-0813">Transport</keyword>
<dbReference type="InterPro" id="IPR005894">
    <property type="entry name" value="DrrA"/>
</dbReference>
<dbReference type="PANTHER" id="PTHR43582:SF2">
    <property type="entry name" value="LINEARMYCIN RESISTANCE ATP-BINDING PROTEIN LNRL"/>
    <property type="match status" value="1"/>
</dbReference>
<keyword evidence="3" id="KW-0547">Nucleotide-binding</keyword>
<dbReference type="InterPro" id="IPR027417">
    <property type="entry name" value="P-loop_NTPase"/>
</dbReference>
<feature type="domain" description="ABC transporter" evidence="6">
    <location>
        <begin position="6"/>
        <end position="242"/>
    </location>
</feature>
<dbReference type="Pfam" id="PF13732">
    <property type="entry name" value="DrrA1-3_C"/>
    <property type="match status" value="1"/>
</dbReference>
<organism evidence="7 8">
    <name type="scientific">Actinomycetospora chibensis</name>
    <dbReference type="NCBI Taxonomy" id="663606"/>
    <lineage>
        <taxon>Bacteria</taxon>
        <taxon>Bacillati</taxon>
        <taxon>Actinomycetota</taxon>
        <taxon>Actinomycetes</taxon>
        <taxon>Pseudonocardiales</taxon>
        <taxon>Pseudonocardiaceae</taxon>
        <taxon>Actinomycetospora</taxon>
    </lineage>
</organism>
<keyword evidence="4 7" id="KW-0067">ATP-binding</keyword>
<comment type="subcellular location">
    <subcellularLocation>
        <location evidence="1">Cell membrane</location>
        <topology evidence="1">Peripheral membrane protein</topology>
        <orientation evidence="1">Cytoplasmic side</orientation>
    </subcellularLocation>
</comment>
<evidence type="ECO:0000313" key="8">
    <source>
        <dbReference type="Proteomes" id="UP001595909"/>
    </source>
</evidence>
<dbReference type="EMBL" id="JBHSIM010000050">
    <property type="protein sequence ID" value="MFC4835466.1"/>
    <property type="molecule type" value="Genomic_DNA"/>
</dbReference>
<name>A0ABV9RMN6_9PSEU</name>
<evidence type="ECO:0000256" key="2">
    <source>
        <dbReference type="ARBA" id="ARBA00022448"/>
    </source>
</evidence>
<protein>
    <submittedName>
        <fullName evidence="7">ATP-binding cassette domain-containing protein</fullName>
    </submittedName>
</protein>
<evidence type="ECO:0000313" key="7">
    <source>
        <dbReference type="EMBL" id="MFC4835466.1"/>
    </source>
</evidence>
<evidence type="ECO:0000256" key="4">
    <source>
        <dbReference type="ARBA" id="ARBA00022840"/>
    </source>
</evidence>
<dbReference type="InterPro" id="IPR003439">
    <property type="entry name" value="ABC_transporter-like_ATP-bd"/>
</dbReference>
<dbReference type="Proteomes" id="UP001595909">
    <property type="component" value="Unassembled WGS sequence"/>
</dbReference>
<evidence type="ECO:0000256" key="3">
    <source>
        <dbReference type="ARBA" id="ARBA00022741"/>
    </source>
</evidence>
<keyword evidence="8" id="KW-1185">Reference proteome</keyword>
<dbReference type="SMART" id="SM00382">
    <property type="entry name" value="AAA"/>
    <property type="match status" value="1"/>
</dbReference>
<dbReference type="Gene3D" id="3.40.50.300">
    <property type="entry name" value="P-loop containing nucleotide triphosphate hydrolases"/>
    <property type="match status" value="1"/>
</dbReference>
<gene>
    <name evidence="7" type="ORF">ACFPEL_23855</name>
</gene>
<dbReference type="InterPro" id="IPR025302">
    <property type="entry name" value="DrrA1/2-like_C"/>
</dbReference>
<dbReference type="PANTHER" id="PTHR43582">
    <property type="entry name" value="LINEARMYCIN RESISTANCE ATP-BINDING PROTEIN LNRL"/>
    <property type="match status" value="1"/>
</dbReference>
<dbReference type="RefSeq" id="WP_274189104.1">
    <property type="nucleotide sequence ID" value="NZ_BAABHN010000050.1"/>
</dbReference>
<accession>A0ABV9RMN6</accession>
<dbReference type="SUPFAM" id="SSF52540">
    <property type="entry name" value="P-loop containing nucleoside triphosphate hydrolases"/>
    <property type="match status" value="1"/>
</dbReference>
<reference evidence="8" key="1">
    <citation type="journal article" date="2019" name="Int. J. Syst. Evol. Microbiol.">
        <title>The Global Catalogue of Microorganisms (GCM) 10K type strain sequencing project: providing services to taxonomists for standard genome sequencing and annotation.</title>
        <authorList>
            <consortium name="The Broad Institute Genomics Platform"/>
            <consortium name="The Broad Institute Genome Sequencing Center for Infectious Disease"/>
            <person name="Wu L."/>
            <person name="Ma J."/>
        </authorList>
    </citation>
    <scope>NUCLEOTIDE SEQUENCE [LARGE SCALE GENOMIC DNA]</scope>
    <source>
        <strain evidence="8">CCUG 50347</strain>
    </source>
</reference>
<dbReference type="PROSITE" id="PS50893">
    <property type="entry name" value="ABC_TRANSPORTER_2"/>
    <property type="match status" value="1"/>
</dbReference>
<comment type="similarity">
    <text evidence="5">Belongs to the ABC transporter superfamily. Drug exporter-1 (DrugE1) (TC 3.A.1.105) family.</text>
</comment>
<evidence type="ECO:0000259" key="6">
    <source>
        <dbReference type="PROSITE" id="PS50893"/>
    </source>
</evidence>
<dbReference type="PROSITE" id="PS00211">
    <property type="entry name" value="ABC_TRANSPORTER_1"/>
    <property type="match status" value="1"/>
</dbReference>
<dbReference type="NCBIfam" id="TIGR01188">
    <property type="entry name" value="drrA"/>
    <property type="match status" value="1"/>
</dbReference>
<dbReference type="Pfam" id="PF00005">
    <property type="entry name" value="ABC_tran"/>
    <property type="match status" value="1"/>
</dbReference>
<evidence type="ECO:0000256" key="1">
    <source>
        <dbReference type="ARBA" id="ARBA00004413"/>
    </source>
</evidence>
<evidence type="ECO:0000256" key="5">
    <source>
        <dbReference type="ARBA" id="ARBA00049985"/>
    </source>
</evidence>
<comment type="caution">
    <text evidence="7">The sequence shown here is derived from an EMBL/GenBank/DDBJ whole genome shotgun (WGS) entry which is preliminary data.</text>
</comment>
<dbReference type="GO" id="GO:0005524">
    <property type="term" value="F:ATP binding"/>
    <property type="evidence" value="ECO:0007669"/>
    <property type="project" value="UniProtKB-KW"/>
</dbReference>
<proteinExistence type="inferred from homology"/>